<dbReference type="Pfam" id="PF02826">
    <property type="entry name" value="2-Hacid_dh_C"/>
    <property type="match status" value="1"/>
</dbReference>
<evidence type="ECO:0000259" key="5">
    <source>
        <dbReference type="Pfam" id="PF00389"/>
    </source>
</evidence>
<dbReference type="Gene3D" id="3.40.50.720">
    <property type="entry name" value="NAD(P)-binding Rossmann-like Domain"/>
    <property type="match status" value="2"/>
</dbReference>
<evidence type="ECO:0000313" key="7">
    <source>
        <dbReference type="EMBL" id="VTZ88976.1"/>
    </source>
</evidence>
<evidence type="ECO:0000259" key="6">
    <source>
        <dbReference type="Pfam" id="PF02826"/>
    </source>
</evidence>
<sequence>MKILHIGKQGNLQRFAAADGFLNSLDLVDLKPDLPVEEYLSQAGDADFIVADAIAAVPGALIRQMPNLLAIHSEGVAFNAIDLKAADECGVYVCNAQGMNAMAVAEQTILLMVGMLRNVVVNDAAVRAGHQIEAKENYMQNGSLHELADCSVGLIGFGNIARQTARLLKAYQVKNIYYYKRHRLDPAQEQQYGVQYRELDDLLAQSQIVSLHLPVTKATRHMADQTFFAKMQPGSYLVNTARGELVDDEALIEALKSGHLAMAGLDTLDHEPVLKDHPLLNQPRSIASRLLFSPHIGGITAASFYRGYAMIDEDLWLVAQGQEPKRVVNHPQIPKAD</sequence>
<dbReference type="EC" id="1.1.1.81" evidence="7"/>
<dbReference type="PROSITE" id="PS00671">
    <property type="entry name" value="D_2_HYDROXYACID_DH_3"/>
    <property type="match status" value="1"/>
</dbReference>
<keyword evidence="2 4" id="KW-0560">Oxidoreductase</keyword>
<evidence type="ECO:0000256" key="1">
    <source>
        <dbReference type="ARBA" id="ARBA00005854"/>
    </source>
</evidence>
<dbReference type="Proteomes" id="UP000365705">
    <property type="component" value="Unassembled WGS sequence"/>
</dbReference>
<evidence type="ECO:0000256" key="2">
    <source>
        <dbReference type="ARBA" id="ARBA00023002"/>
    </source>
</evidence>
<dbReference type="PANTHER" id="PTHR43761:SF1">
    <property type="entry name" value="D-ISOMER SPECIFIC 2-HYDROXYACID DEHYDROGENASE CATALYTIC DOMAIN-CONTAINING PROTEIN-RELATED"/>
    <property type="match status" value="1"/>
</dbReference>
<dbReference type="GO" id="GO:0016618">
    <property type="term" value="F:hydroxypyruvate reductase [NAD(P)H] activity"/>
    <property type="evidence" value="ECO:0007669"/>
    <property type="project" value="UniProtKB-EC"/>
</dbReference>
<dbReference type="InterPro" id="IPR029753">
    <property type="entry name" value="D-isomer_DH_CS"/>
</dbReference>
<dbReference type="AlphaFoldDB" id="A0A508YNM7"/>
<dbReference type="SUPFAM" id="SSF51735">
    <property type="entry name" value="NAD(P)-binding Rossmann-fold domains"/>
    <property type="match status" value="1"/>
</dbReference>
<protein>
    <submittedName>
        <fullName evidence="7">Hydroxypyruvate reductase</fullName>
        <ecNumber evidence="7">1.1.1.81</ecNumber>
    </submittedName>
</protein>
<reference evidence="7 8" key="1">
    <citation type="submission" date="2019-06" db="EMBL/GenBank/DDBJ databases">
        <authorList>
            <person name="Rodrigo-Torres L."/>
            <person name="Arahal R. D."/>
            <person name="Lucena T."/>
        </authorList>
    </citation>
    <scope>NUCLEOTIDE SEQUENCE [LARGE SCALE GENOMIC DNA]</scope>
    <source>
        <strain evidence="7 8">INIA P508</strain>
    </source>
</reference>
<dbReference type="RefSeq" id="WP_143112765.1">
    <property type="nucleotide sequence ID" value="NZ_CABFNH010000006.1"/>
</dbReference>
<evidence type="ECO:0000256" key="3">
    <source>
        <dbReference type="ARBA" id="ARBA00023027"/>
    </source>
</evidence>
<organism evidence="7 8">
    <name type="scientific">Limosilactobacillus mucosae</name>
    <name type="common">Lactobacillus mucosae</name>
    <dbReference type="NCBI Taxonomy" id="97478"/>
    <lineage>
        <taxon>Bacteria</taxon>
        <taxon>Bacillati</taxon>
        <taxon>Bacillota</taxon>
        <taxon>Bacilli</taxon>
        <taxon>Lactobacillales</taxon>
        <taxon>Lactobacillaceae</taxon>
        <taxon>Limosilactobacillus</taxon>
    </lineage>
</organism>
<dbReference type="EMBL" id="CABFNH010000006">
    <property type="protein sequence ID" value="VTZ88976.1"/>
    <property type="molecule type" value="Genomic_DNA"/>
</dbReference>
<dbReference type="InterPro" id="IPR036291">
    <property type="entry name" value="NAD(P)-bd_dom_sf"/>
</dbReference>
<dbReference type="Pfam" id="PF00389">
    <property type="entry name" value="2-Hacid_dh"/>
    <property type="match status" value="1"/>
</dbReference>
<evidence type="ECO:0000313" key="8">
    <source>
        <dbReference type="Proteomes" id="UP000365705"/>
    </source>
</evidence>
<dbReference type="PANTHER" id="PTHR43761">
    <property type="entry name" value="D-ISOMER SPECIFIC 2-HYDROXYACID DEHYDROGENASE FAMILY PROTEIN (AFU_ORTHOLOGUE AFUA_1G13630)"/>
    <property type="match status" value="1"/>
</dbReference>
<feature type="domain" description="D-isomer specific 2-hydroxyacid dehydrogenase NAD-binding" evidence="6">
    <location>
        <begin position="110"/>
        <end position="297"/>
    </location>
</feature>
<accession>A0A508YNM7</accession>
<proteinExistence type="inferred from homology"/>
<evidence type="ECO:0000256" key="4">
    <source>
        <dbReference type="RuleBase" id="RU003719"/>
    </source>
</evidence>
<dbReference type="GO" id="GO:0051287">
    <property type="term" value="F:NAD binding"/>
    <property type="evidence" value="ECO:0007669"/>
    <property type="project" value="InterPro"/>
</dbReference>
<comment type="similarity">
    <text evidence="1 4">Belongs to the D-isomer specific 2-hydroxyacid dehydrogenase family.</text>
</comment>
<keyword evidence="7" id="KW-0670">Pyruvate</keyword>
<dbReference type="InterPro" id="IPR006140">
    <property type="entry name" value="D-isomer_DH_NAD-bd"/>
</dbReference>
<dbReference type="InterPro" id="IPR006139">
    <property type="entry name" value="D-isomer_2_OHA_DH_cat_dom"/>
</dbReference>
<dbReference type="InterPro" id="IPR050418">
    <property type="entry name" value="D-iso_2-hydroxyacid_DH_PdxB"/>
</dbReference>
<keyword evidence="3" id="KW-0520">NAD</keyword>
<feature type="domain" description="D-isomer specific 2-hydroxyacid dehydrogenase catalytic" evidence="5">
    <location>
        <begin position="27"/>
        <end position="329"/>
    </location>
</feature>
<gene>
    <name evidence="7" type="ORF">LMUP508_00617</name>
</gene>
<name>A0A508YNM7_LIMMU</name>
<dbReference type="PROSITE" id="PS00670">
    <property type="entry name" value="D_2_HYDROXYACID_DH_2"/>
    <property type="match status" value="1"/>
</dbReference>
<dbReference type="SUPFAM" id="SSF52283">
    <property type="entry name" value="Formate/glycerate dehydrogenase catalytic domain-like"/>
    <property type="match status" value="1"/>
</dbReference>